<dbReference type="SUPFAM" id="SSF52096">
    <property type="entry name" value="ClpP/crotonase"/>
    <property type="match status" value="1"/>
</dbReference>
<evidence type="ECO:0000313" key="4">
    <source>
        <dbReference type="EMBL" id="AQQ51970.1"/>
    </source>
</evidence>
<dbReference type="InterPro" id="IPR018376">
    <property type="entry name" value="Enoyl-CoA_hyd/isom_CS"/>
</dbReference>
<dbReference type="EMBL" id="CP019640">
    <property type="protein sequence ID" value="AQQ51970.1"/>
    <property type="molecule type" value="Genomic_DNA"/>
</dbReference>
<reference evidence="4 5" key="1">
    <citation type="submission" date="2017-02" db="EMBL/GenBank/DDBJ databases">
        <title>The complete genomic sequence of a novel cold adapted crude oil-degrading bacterium Planococcus qaidamina Y42.</title>
        <authorList>
            <person name="Yang R."/>
        </authorList>
    </citation>
    <scope>NUCLEOTIDE SEQUENCE [LARGE SCALE GENOMIC DNA]</scope>
    <source>
        <strain evidence="4 5">Y42</strain>
    </source>
</reference>
<sequence>MADHVHSEKRNGYAVITLSNPPMNVLSQRVFKELDETFSKLGQDPEVTAVVLTAAGDRAFVAGADIKEFPELIGKSGLKQGLMETHAILNKIDAFEKPVIAALNGLTLGGGTELALCCDIRIADAAVQIGLPEITLGLFPGGGGTQRLPRLVGEAKAKELMFTGIPVDAAEAASIGLVNFVVPTGDVLKAAEKMAARISGFSLPALSRIKQAVDEGLALSLGEGIEREAALFEEVFQTEDIQEGVRAFIEKRKPAFRNK</sequence>
<keyword evidence="2" id="KW-0456">Lyase</keyword>
<gene>
    <name evidence="4" type="ORF">B0X71_01755</name>
</gene>
<dbReference type="Gene3D" id="1.10.12.10">
    <property type="entry name" value="Lyase 2-enoyl-coa Hydratase, Chain A, domain 2"/>
    <property type="match status" value="1"/>
</dbReference>
<dbReference type="FunFam" id="3.90.226.10:FF:000009">
    <property type="entry name" value="Carnitinyl-CoA dehydratase"/>
    <property type="match status" value="1"/>
</dbReference>
<dbReference type="PANTHER" id="PTHR11941">
    <property type="entry name" value="ENOYL-COA HYDRATASE-RELATED"/>
    <property type="match status" value="1"/>
</dbReference>
<dbReference type="PANTHER" id="PTHR11941:SF54">
    <property type="entry name" value="ENOYL-COA HYDRATASE, MITOCHONDRIAL"/>
    <property type="match status" value="1"/>
</dbReference>
<dbReference type="GO" id="GO:0006635">
    <property type="term" value="P:fatty acid beta-oxidation"/>
    <property type="evidence" value="ECO:0007669"/>
    <property type="project" value="TreeGrafter"/>
</dbReference>
<dbReference type="InterPro" id="IPR029045">
    <property type="entry name" value="ClpP/crotonase-like_dom_sf"/>
</dbReference>
<evidence type="ECO:0000313" key="5">
    <source>
        <dbReference type="Proteomes" id="UP000188184"/>
    </source>
</evidence>
<dbReference type="Proteomes" id="UP000188184">
    <property type="component" value="Chromosome"/>
</dbReference>
<dbReference type="RefSeq" id="WP_077587842.1">
    <property type="nucleotide sequence ID" value="NZ_CP019640.1"/>
</dbReference>
<evidence type="ECO:0000256" key="3">
    <source>
        <dbReference type="RuleBase" id="RU003707"/>
    </source>
</evidence>
<dbReference type="OrthoDB" id="9775794at2"/>
<dbReference type="AlphaFoldDB" id="A0A1Q2KUT3"/>
<keyword evidence="5" id="KW-1185">Reference proteome</keyword>
<dbReference type="KEGG" id="pmar:B0X71_01755"/>
<dbReference type="GO" id="GO:0016836">
    <property type="term" value="F:hydro-lyase activity"/>
    <property type="evidence" value="ECO:0007669"/>
    <property type="project" value="UniProtKB-ARBA"/>
</dbReference>
<dbReference type="InterPro" id="IPR001753">
    <property type="entry name" value="Enoyl-CoA_hydra/iso"/>
</dbReference>
<organism evidence="4 5">
    <name type="scientific">Planococcus lenghuensis</name>
    <dbReference type="NCBI Taxonomy" id="2213202"/>
    <lineage>
        <taxon>Bacteria</taxon>
        <taxon>Bacillati</taxon>
        <taxon>Bacillota</taxon>
        <taxon>Bacilli</taxon>
        <taxon>Bacillales</taxon>
        <taxon>Caryophanaceae</taxon>
        <taxon>Planococcus</taxon>
    </lineage>
</organism>
<name>A0A1Q2KUT3_9BACL</name>
<dbReference type="Pfam" id="PF00378">
    <property type="entry name" value="ECH_1"/>
    <property type="match status" value="1"/>
</dbReference>
<dbReference type="CDD" id="cd06558">
    <property type="entry name" value="crotonase-like"/>
    <property type="match status" value="1"/>
</dbReference>
<evidence type="ECO:0000256" key="2">
    <source>
        <dbReference type="ARBA" id="ARBA00023239"/>
    </source>
</evidence>
<accession>A0A1Q2KUT3</accession>
<dbReference type="FunFam" id="1.10.12.10:FF:000001">
    <property type="entry name" value="Probable enoyl-CoA hydratase, mitochondrial"/>
    <property type="match status" value="1"/>
</dbReference>
<dbReference type="PROSITE" id="PS00166">
    <property type="entry name" value="ENOYL_COA_HYDRATASE"/>
    <property type="match status" value="1"/>
</dbReference>
<comment type="similarity">
    <text evidence="1 3">Belongs to the enoyl-CoA hydratase/isomerase family.</text>
</comment>
<protein>
    <submittedName>
        <fullName evidence="4">Enoyl-CoA hydratase</fullName>
    </submittedName>
</protein>
<evidence type="ECO:0000256" key="1">
    <source>
        <dbReference type="ARBA" id="ARBA00005254"/>
    </source>
</evidence>
<proteinExistence type="inferred from homology"/>
<dbReference type="InterPro" id="IPR014748">
    <property type="entry name" value="Enoyl-CoA_hydra_C"/>
</dbReference>
<dbReference type="Gene3D" id="3.90.226.10">
    <property type="entry name" value="2-enoyl-CoA Hydratase, Chain A, domain 1"/>
    <property type="match status" value="1"/>
</dbReference>